<dbReference type="GO" id="GO:0006400">
    <property type="term" value="P:tRNA modification"/>
    <property type="evidence" value="ECO:0007669"/>
    <property type="project" value="InterPro"/>
</dbReference>
<name>A0A2L1C985_METMI</name>
<evidence type="ECO:0000313" key="2">
    <source>
        <dbReference type="Proteomes" id="UP000239462"/>
    </source>
</evidence>
<dbReference type="Gene3D" id="3.20.20.105">
    <property type="entry name" value="Queuine tRNA-ribosyltransferase-like"/>
    <property type="match status" value="1"/>
</dbReference>
<dbReference type="SUPFAM" id="SSF51713">
    <property type="entry name" value="tRNA-guanine transglycosylase"/>
    <property type="match status" value="1"/>
</dbReference>
<organism evidence="1 2">
    <name type="scientific">Methanococcus maripaludis</name>
    <name type="common">Methanococcus deltae</name>
    <dbReference type="NCBI Taxonomy" id="39152"/>
    <lineage>
        <taxon>Archaea</taxon>
        <taxon>Methanobacteriati</taxon>
        <taxon>Methanobacteriota</taxon>
        <taxon>Methanomada group</taxon>
        <taxon>Methanococci</taxon>
        <taxon>Methanococcales</taxon>
        <taxon>Methanococcaceae</taxon>
        <taxon>Methanococcus</taxon>
    </lineage>
</organism>
<dbReference type="KEGG" id="mmad:MMJJ_05310"/>
<protein>
    <recommendedName>
        <fullName evidence="3">tRNA-guanine(15) transglycosylase-like domain-containing protein</fullName>
    </recommendedName>
</protein>
<evidence type="ECO:0000313" key="1">
    <source>
        <dbReference type="EMBL" id="AVB75948.1"/>
    </source>
</evidence>
<gene>
    <name evidence="1" type="ORF">MMJJ_05310</name>
</gene>
<dbReference type="EMBL" id="CP026606">
    <property type="protein sequence ID" value="AVB75948.1"/>
    <property type="molecule type" value="Genomic_DNA"/>
</dbReference>
<dbReference type="Proteomes" id="UP000239462">
    <property type="component" value="Chromosome"/>
</dbReference>
<reference evidence="2" key="1">
    <citation type="journal article" date="2018" name="Genome Announc.">
        <title>Complete Genome Sequence of the Methanococcus maripaludis Type Strain JJ (DSM 2067), a Model for Selenoprotein Synthesis in Archaea.</title>
        <authorList>
            <person name="Poehlein A."/>
            <person name="Heym D."/>
            <person name="Quitzke V."/>
            <person name="Fersch J."/>
            <person name="Daniel R."/>
            <person name="Rother M."/>
        </authorList>
    </citation>
    <scope>NUCLEOTIDE SEQUENCE [LARGE SCALE GENOMIC DNA]</scope>
    <source>
        <strain evidence="2">DSM 2067</strain>
    </source>
</reference>
<accession>A0A2L1C985</accession>
<dbReference type="InterPro" id="IPR036511">
    <property type="entry name" value="TGT-like_sf"/>
</dbReference>
<sequence>MIPFFVLDRPASLEILKGLLLNYPGQTFGLMTHANVSDRFTELFCQYPYTTETKYYDESVDISKLVDIDNNLIKISDSGAFQKNGKVHPYPELFQKYNALGVHYGIINDVLQDMDNTIKSAIKAINTYDDMKKECNFELMGVAQGKTPEEYCKCYGELESMGYKTIAVGGLLKRNGDSNYVMMNGEVRMKNIVTAIKEKYGPEKLFTLGIYHPNRHDLLESLDIWGADYKGWLFHYDEYYYTSKKLLEESGKYTESIENAYKHFMKCKSNHVAERSPENRKMFLNSKKLLDAELKKIDTSLQEFRYREVRKTLEEKIVLKMISKGIDESIFEKIMPGQEVY</sequence>
<evidence type="ECO:0008006" key="3">
    <source>
        <dbReference type="Google" id="ProtNLM"/>
    </source>
</evidence>
<proteinExistence type="predicted"/>
<dbReference type="AlphaFoldDB" id="A0A2L1C985"/>